<evidence type="ECO:0000313" key="2">
    <source>
        <dbReference type="EMBL" id="SPD04961.1"/>
    </source>
</evidence>
<reference evidence="2" key="1">
    <citation type="submission" date="2018-02" db="EMBL/GenBank/DDBJ databases">
        <authorList>
            <person name="Cohen D.B."/>
            <person name="Kent A.D."/>
        </authorList>
    </citation>
    <scope>NUCLEOTIDE SEQUENCE</scope>
</reference>
<accession>A0A2N9H000</accession>
<evidence type="ECO:0000256" key="1">
    <source>
        <dbReference type="SAM" id="MobiDB-lite"/>
    </source>
</evidence>
<feature type="compositionally biased region" description="Basic and acidic residues" evidence="1">
    <location>
        <begin position="34"/>
        <end position="43"/>
    </location>
</feature>
<dbReference type="EMBL" id="OIVN01002600">
    <property type="protein sequence ID" value="SPD04961.1"/>
    <property type="molecule type" value="Genomic_DNA"/>
</dbReference>
<name>A0A2N9H000_FAGSY</name>
<protein>
    <submittedName>
        <fullName evidence="2">Uncharacterized protein</fullName>
    </submittedName>
</protein>
<dbReference type="AlphaFoldDB" id="A0A2N9H000"/>
<gene>
    <name evidence="2" type="ORF">FSB_LOCUS32843</name>
</gene>
<proteinExistence type="predicted"/>
<organism evidence="2">
    <name type="scientific">Fagus sylvatica</name>
    <name type="common">Beechnut</name>
    <dbReference type="NCBI Taxonomy" id="28930"/>
    <lineage>
        <taxon>Eukaryota</taxon>
        <taxon>Viridiplantae</taxon>
        <taxon>Streptophyta</taxon>
        <taxon>Embryophyta</taxon>
        <taxon>Tracheophyta</taxon>
        <taxon>Spermatophyta</taxon>
        <taxon>Magnoliopsida</taxon>
        <taxon>eudicotyledons</taxon>
        <taxon>Gunneridae</taxon>
        <taxon>Pentapetalae</taxon>
        <taxon>rosids</taxon>
        <taxon>fabids</taxon>
        <taxon>Fagales</taxon>
        <taxon>Fagaceae</taxon>
        <taxon>Fagus</taxon>
    </lineage>
</organism>
<feature type="region of interest" description="Disordered" evidence="1">
    <location>
        <begin position="1"/>
        <end position="43"/>
    </location>
</feature>
<sequence>MDNSQNTSYQAGQVKGQTQAGQQVKAKAQGAADVVKDAVGAKK</sequence>
<feature type="compositionally biased region" description="Low complexity" evidence="1">
    <location>
        <begin position="10"/>
        <end position="33"/>
    </location>
</feature>